<proteinExistence type="predicted"/>
<feature type="region of interest" description="Disordered" evidence="1">
    <location>
        <begin position="1"/>
        <end position="25"/>
    </location>
</feature>
<gene>
    <name evidence="2" type="ORF">N7494_010291</name>
</gene>
<organism evidence="2 3">
    <name type="scientific">Penicillium frequentans</name>
    <dbReference type="NCBI Taxonomy" id="3151616"/>
    <lineage>
        <taxon>Eukaryota</taxon>
        <taxon>Fungi</taxon>
        <taxon>Dikarya</taxon>
        <taxon>Ascomycota</taxon>
        <taxon>Pezizomycotina</taxon>
        <taxon>Eurotiomycetes</taxon>
        <taxon>Eurotiomycetidae</taxon>
        <taxon>Eurotiales</taxon>
        <taxon>Aspergillaceae</taxon>
        <taxon>Penicillium</taxon>
    </lineage>
</organism>
<evidence type="ECO:0000313" key="3">
    <source>
        <dbReference type="Proteomes" id="UP001220324"/>
    </source>
</evidence>
<evidence type="ECO:0000256" key="1">
    <source>
        <dbReference type="SAM" id="MobiDB-lite"/>
    </source>
</evidence>
<sequence length="99" mass="11465">MDLPRSSSKLDKMLNGSKQQPTGVRDELTQYLDSDEKHEEIEIEPISDTEEPDELEKEVMVMVDIGDETAEPQLPENSTQLRASGRKRKQREDDTFEYH</sequence>
<dbReference type="AlphaFoldDB" id="A0AAD6CRJ8"/>
<reference evidence="2 3" key="1">
    <citation type="journal article" date="2023" name="IMA Fungus">
        <title>Comparative genomic study of the Penicillium genus elucidates a diverse pangenome and 15 lateral gene transfer events.</title>
        <authorList>
            <person name="Petersen C."/>
            <person name="Sorensen T."/>
            <person name="Nielsen M.R."/>
            <person name="Sondergaard T.E."/>
            <person name="Sorensen J.L."/>
            <person name="Fitzpatrick D.A."/>
            <person name="Frisvad J.C."/>
            <person name="Nielsen K.L."/>
        </authorList>
    </citation>
    <scope>NUCLEOTIDE SEQUENCE [LARGE SCALE GENOMIC DNA]</scope>
    <source>
        <strain evidence="2 3">IBT 35679</strain>
    </source>
</reference>
<accession>A0AAD6CRJ8</accession>
<dbReference type="Proteomes" id="UP001220324">
    <property type="component" value="Unassembled WGS sequence"/>
</dbReference>
<feature type="compositionally biased region" description="Basic and acidic residues" evidence="1">
    <location>
        <begin position="90"/>
        <end position="99"/>
    </location>
</feature>
<protein>
    <submittedName>
        <fullName evidence="2">Uncharacterized protein</fullName>
    </submittedName>
</protein>
<name>A0AAD6CRJ8_9EURO</name>
<dbReference type="EMBL" id="JAQIZZ010000007">
    <property type="protein sequence ID" value="KAJ5533739.1"/>
    <property type="molecule type" value="Genomic_DNA"/>
</dbReference>
<feature type="region of interest" description="Disordered" evidence="1">
    <location>
        <begin position="66"/>
        <end position="99"/>
    </location>
</feature>
<keyword evidence="3" id="KW-1185">Reference proteome</keyword>
<comment type="caution">
    <text evidence="2">The sequence shown here is derived from an EMBL/GenBank/DDBJ whole genome shotgun (WGS) entry which is preliminary data.</text>
</comment>
<evidence type="ECO:0000313" key="2">
    <source>
        <dbReference type="EMBL" id="KAJ5533739.1"/>
    </source>
</evidence>